<sequence>MRENVNPPRLAAPLADAAGITFDLDDTLVSYRRSPGEVLAGAFDAVGVDPVFPVEAYYDRFAEFNDRTDSMAELRAECFAALCEERGRDSDLGRAVARAFAEERDHTNVTWLPGARDLLDALDEHGTPYAVVTNGPPDAQAAKSRSVGLDERAAEVVFAGHDAPAKPDPRAFDAGLSALGVLASDAVHVGDSPESDAAGALAAGMEAVVVGDRDPLPGGAIRVSSLRALRRGDTGHRDAS</sequence>
<dbReference type="GO" id="GO:0016787">
    <property type="term" value="F:hydrolase activity"/>
    <property type="evidence" value="ECO:0007669"/>
    <property type="project" value="UniProtKB-KW"/>
</dbReference>
<dbReference type="SUPFAM" id="SSF56784">
    <property type="entry name" value="HAD-like"/>
    <property type="match status" value="1"/>
</dbReference>
<comment type="caution">
    <text evidence="5">The sequence shown here is derived from an EMBL/GenBank/DDBJ whole genome shotgun (WGS) entry which is preliminary data.</text>
</comment>
<dbReference type="GO" id="GO:0044281">
    <property type="term" value="P:small molecule metabolic process"/>
    <property type="evidence" value="ECO:0007669"/>
    <property type="project" value="UniProtKB-ARBA"/>
</dbReference>
<evidence type="ECO:0000256" key="2">
    <source>
        <dbReference type="ARBA" id="ARBA00007958"/>
    </source>
</evidence>
<name>A0A6B0SZA8_9EURY</name>
<dbReference type="SFLD" id="SFLDS00003">
    <property type="entry name" value="Haloacid_Dehalogenase"/>
    <property type="match status" value="1"/>
</dbReference>
<reference evidence="5 6" key="1">
    <citation type="submission" date="2019-12" db="EMBL/GenBank/DDBJ databases">
        <title>Isolation and characterization of three novel carbon monoxide-oxidizing members of Halobacteria from salione crusts and soils.</title>
        <authorList>
            <person name="Myers M.R."/>
            <person name="King G.M."/>
        </authorList>
    </citation>
    <scope>NUCLEOTIDE SEQUENCE [LARGE SCALE GENOMIC DNA]</scope>
    <source>
        <strain evidence="5 6">WSA2</strain>
    </source>
</reference>
<keyword evidence="3 5" id="KW-0378">Hydrolase</keyword>
<dbReference type="NCBIfam" id="TIGR01549">
    <property type="entry name" value="HAD-SF-IA-v1"/>
    <property type="match status" value="1"/>
</dbReference>
<dbReference type="Proteomes" id="UP000437065">
    <property type="component" value="Unassembled WGS sequence"/>
</dbReference>
<accession>A0A6B0SZA8</accession>
<dbReference type="InterPro" id="IPR006439">
    <property type="entry name" value="HAD-SF_hydro_IA"/>
</dbReference>
<dbReference type="SFLD" id="SFLDG01129">
    <property type="entry name" value="C1.5:_HAD__Beta-PGM__Phosphata"/>
    <property type="match status" value="1"/>
</dbReference>
<dbReference type="InterPro" id="IPR023214">
    <property type="entry name" value="HAD_sf"/>
</dbReference>
<comment type="similarity">
    <text evidence="2">Belongs to the HAD-like hydrolase superfamily.</text>
</comment>
<evidence type="ECO:0000256" key="4">
    <source>
        <dbReference type="ARBA" id="ARBA00022842"/>
    </source>
</evidence>
<dbReference type="NCBIfam" id="TIGR01509">
    <property type="entry name" value="HAD-SF-IA-v3"/>
    <property type="match status" value="1"/>
</dbReference>
<protein>
    <submittedName>
        <fullName evidence="5">HAD-IA family hydrolase</fullName>
    </submittedName>
</protein>
<comment type="cofactor">
    <cofactor evidence="1">
        <name>Mg(2+)</name>
        <dbReference type="ChEBI" id="CHEBI:18420"/>
    </cofactor>
</comment>
<dbReference type="EMBL" id="WUUS01000005">
    <property type="protein sequence ID" value="MXR41662.1"/>
    <property type="molecule type" value="Genomic_DNA"/>
</dbReference>
<evidence type="ECO:0000313" key="5">
    <source>
        <dbReference type="EMBL" id="MXR41662.1"/>
    </source>
</evidence>
<dbReference type="InterPro" id="IPR051400">
    <property type="entry name" value="HAD-like_hydrolase"/>
</dbReference>
<dbReference type="InterPro" id="IPR036412">
    <property type="entry name" value="HAD-like_sf"/>
</dbReference>
<dbReference type="Pfam" id="PF00702">
    <property type="entry name" value="Hydrolase"/>
    <property type="match status" value="1"/>
</dbReference>
<organism evidence="5 6">
    <name type="scientific">Halobaculum saliterrae</name>
    <dbReference type="NCBI Taxonomy" id="2073113"/>
    <lineage>
        <taxon>Archaea</taxon>
        <taxon>Methanobacteriati</taxon>
        <taxon>Methanobacteriota</taxon>
        <taxon>Stenosarchaea group</taxon>
        <taxon>Halobacteria</taxon>
        <taxon>Halobacteriales</taxon>
        <taxon>Haloferacaceae</taxon>
        <taxon>Halobaculum</taxon>
    </lineage>
</organism>
<dbReference type="PANTHER" id="PTHR46470">
    <property type="entry name" value="N-ACYLNEURAMINATE-9-PHOSPHATASE"/>
    <property type="match status" value="1"/>
</dbReference>
<dbReference type="Gene3D" id="1.20.120.1600">
    <property type="match status" value="1"/>
</dbReference>
<evidence type="ECO:0000256" key="3">
    <source>
        <dbReference type="ARBA" id="ARBA00022801"/>
    </source>
</evidence>
<dbReference type="Gene3D" id="3.40.50.1000">
    <property type="entry name" value="HAD superfamily/HAD-like"/>
    <property type="match status" value="1"/>
</dbReference>
<evidence type="ECO:0000313" key="6">
    <source>
        <dbReference type="Proteomes" id="UP000437065"/>
    </source>
</evidence>
<dbReference type="AlphaFoldDB" id="A0A6B0SZA8"/>
<gene>
    <name evidence="5" type="ORF">GRX01_09975</name>
</gene>
<keyword evidence="6" id="KW-1185">Reference proteome</keyword>
<evidence type="ECO:0000256" key="1">
    <source>
        <dbReference type="ARBA" id="ARBA00001946"/>
    </source>
</evidence>
<keyword evidence="4" id="KW-0460">Magnesium</keyword>
<proteinExistence type="inferred from homology"/>